<dbReference type="RefSeq" id="WP_120788450.1">
    <property type="nucleotide sequence ID" value="NZ_CP032624.1"/>
</dbReference>
<gene>
    <name evidence="1" type="ORF">D7I44_04840</name>
</gene>
<keyword evidence="2" id="KW-1185">Reference proteome</keyword>
<dbReference type="OrthoDB" id="6709718at2"/>
<dbReference type="Pfam" id="PF19673">
    <property type="entry name" value="DUF6176"/>
    <property type="match status" value="1"/>
</dbReference>
<evidence type="ECO:0000313" key="2">
    <source>
        <dbReference type="Proteomes" id="UP000275069"/>
    </source>
</evidence>
<protein>
    <submittedName>
        <fullName evidence="1">Uncharacterized protein</fullName>
    </submittedName>
</protein>
<evidence type="ECO:0000313" key="1">
    <source>
        <dbReference type="EMBL" id="AYG02916.1"/>
    </source>
</evidence>
<dbReference type="InterPro" id="IPR046174">
    <property type="entry name" value="DUF6176"/>
</dbReference>
<sequence>MINLTIRRLHDDQVQTVIDWLAEVDGPRRDEAIETLVAEGVRHETAAVLRTGDGSYLIYAMEADDFERVRAVGAASDADIDKKHHEVMAAALTGRSDVTRVLDIAP</sequence>
<dbReference type="AlphaFoldDB" id="A0A387BPN5"/>
<dbReference type="EMBL" id="CP032624">
    <property type="protein sequence ID" value="AYG02916.1"/>
    <property type="molecule type" value="Genomic_DNA"/>
</dbReference>
<proteinExistence type="predicted"/>
<organism evidence="1 2">
    <name type="scientific">Gryllotalpicola protaetiae</name>
    <dbReference type="NCBI Taxonomy" id="2419771"/>
    <lineage>
        <taxon>Bacteria</taxon>
        <taxon>Bacillati</taxon>
        <taxon>Actinomycetota</taxon>
        <taxon>Actinomycetes</taxon>
        <taxon>Micrococcales</taxon>
        <taxon>Microbacteriaceae</taxon>
        <taxon>Gryllotalpicola</taxon>
    </lineage>
</organism>
<name>A0A387BPN5_9MICO</name>
<reference evidence="1 2" key="1">
    <citation type="submission" date="2018-09" db="EMBL/GenBank/DDBJ databases">
        <title>Genome sequencing of strain 2DFW10M-5.</title>
        <authorList>
            <person name="Heo J."/>
            <person name="Kim S.-J."/>
            <person name="Kwon S.-W."/>
        </authorList>
    </citation>
    <scope>NUCLEOTIDE SEQUENCE [LARGE SCALE GENOMIC DNA]</scope>
    <source>
        <strain evidence="1 2">2DFW10M-5</strain>
    </source>
</reference>
<dbReference type="Proteomes" id="UP000275069">
    <property type="component" value="Chromosome"/>
</dbReference>
<dbReference type="KEGG" id="gry:D7I44_04840"/>
<accession>A0A387BPN5</accession>